<protein>
    <recommendedName>
        <fullName evidence="4">RING-type domain-containing protein</fullName>
    </recommendedName>
</protein>
<dbReference type="PROSITE" id="PS50089">
    <property type="entry name" value="ZF_RING_2"/>
    <property type="match status" value="1"/>
</dbReference>
<feature type="region of interest" description="Disordered" evidence="3">
    <location>
        <begin position="1530"/>
        <end position="1569"/>
    </location>
</feature>
<dbReference type="Gene3D" id="3.30.40.10">
    <property type="entry name" value="Zinc/RING finger domain, C3HC4 (zinc finger)"/>
    <property type="match status" value="1"/>
</dbReference>
<dbReference type="InterPro" id="IPR045111">
    <property type="entry name" value="Vps41/Vps8"/>
</dbReference>
<dbReference type="SMART" id="SM00184">
    <property type="entry name" value="RING"/>
    <property type="match status" value="1"/>
</dbReference>
<dbReference type="Pfam" id="PF23410">
    <property type="entry name" value="Beta-prop_VPS8"/>
    <property type="match status" value="1"/>
</dbReference>
<dbReference type="Proteomes" id="UP001295684">
    <property type="component" value="Unassembled WGS sequence"/>
</dbReference>
<organism evidence="5 6">
    <name type="scientific">Euplotes crassus</name>
    <dbReference type="NCBI Taxonomy" id="5936"/>
    <lineage>
        <taxon>Eukaryota</taxon>
        <taxon>Sar</taxon>
        <taxon>Alveolata</taxon>
        <taxon>Ciliophora</taxon>
        <taxon>Intramacronucleata</taxon>
        <taxon>Spirotrichea</taxon>
        <taxon>Hypotrichia</taxon>
        <taxon>Euplotida</taxon>
        <taxon>Euplotidae</taxon>
        <taxon>Moneuplotes</taxon>
    </lineage>
</organism>
<dbReference type="SUPFAM" id="SSF57850">
    <property type="entry name" value="RING/U-box"/>
    <property type="match status" value="1"/>
</dbReference>
<dbReference type="GO" id="GO:0005770">
    <property type="term" value="C:late endosome"/>
    <property type="evidence" value="ECO:0007669"/>
    <property type="project" value="TreeGrafter"/>
</dbReference>
<dbReference type="GO" id="GO:0030897">
    <property type="term" value="C:HOPS complex"/>
    <property type="evidence" value="ECO:0007669"/>
    <property type="project" value="TreeGrafter"/>
</dbReference>
<evidence type="ECO:0000256" key="3">
    <source>
        <dbReference type="SAM" id="MobiDB-lite"/>
    </source>
</evidence>
<feature type="compositionally biased region" description="Acidic residues" evidence="3">
    <location>
        <begin position="1551"/>
        <end position="1562"/>
    </location>
</feature>
<evidence type="ECO:0000313" key="5">
    <source>
        <dbReference type="EMBL" id="CAI2383783.1"/>
    </source>
</evidence>
<keyword evidence="1" id="KW-0863">Zinc-finger</keyword>
<dbReference type="GO" id="GO:0008270">
    <property type="term" value="F:zinc ion binding"/>
    <property type="evidence" value="ECO:0007669"/>
    <property type="project" value="UniProtKB-KW"/>
</dbReference>
<dbReference type="GO" id="GO:0006623">
    <property type="term" value="P:protein targeting to vacuole"/>
    <property type="evidence" value="ECO:0007669"/>
    <property type="project" value="InterPro"/>
</dbReference>
<accession>A0AAD2D8Z1</accession>
<evidence type="ECO:0000256" key="2">
    <source>
        <dbReference type="SAM" id="Coils"/>
    </source>
</evidence>
<feature type="coiled-coil region" evidence="2">
    <location>
        <begin position="150"/>
        <end position="179"/>
    </location>
</feature>
<evidence type="ECO:0000259" key="4">
    <source>
        <dbReference type="PROSITE" id="PS50089"/>
    </source>
</evidence>
<keyword evidence="2" id="KW-0175">Coiled coil</keyword>
<proteinExistence type="predicted"/>
<dbReference type="Gene3D" id="2.130.10.10">
    <property type="entry name" value="YVTN repeat-like/Quinoprotein amine dehydrogenase"/>
    <property type="match status" value="1"/>
</dbReference>
<feature type="domain" description="RING-type" evidence="4">
    <location>
        <begin position="1467"/>
        <end position="1520"/>
    </location>
</feature>
<feature type="compositionally biased region" description="Basic and acidic residues" evidence="3">
    <location>
        <begin position="1"/>
        <end position="11"/>
    </location>
</feature>
<dbReference type="InterPro" id="IPR015943">
    <property type="entry name" value="WD40/YVTN_repeat-like_dom_sf"/>
</dbReference>
<dbReference type="SUPFAM" id="SSF50978">
    <property type="entry name" value="WD40 repeat-like"/>
    <property type="match status" value="1"/>
</dbReference>
<name>A0AAD2D8Z1_EUPCR</name>
<keyword evidence="6" id="KW-1185">Reference proteome</keyword>
<feature type="region of interest" description="Disordered" evidence="3">
    <location>
        <begin position="1"/>
        <end position="24"/>
    </location>
</feature>
<evidence type="ECO:0000313" key="6">
    <source>
        <dbReference type="Proteomes" id="UP001295684"/>
    </source>
</evidence>
<sequence length="1611" mass="187732">MSGTDSNRDLISKILQESDDEEEDELDRIIYANIRKSGKGTDVNIDKVIRKDIFNPGRMETTSTEPEASGSTLATSMNRMSYLSKNKKKKDDFLVDQMLKEFDNESSSEEDFDVDALIKKEKKKDEFEKDLQNKLNINFSDSSEDDDDEMAIFREKLGKEQERKDEQEEQRAIEQAKRMSLLEIVETNESKTEEQKSYAVLQYDKNYYNIHTIEKKLLHQQRLTKIAENIYSKRLVKTELEGLPYCIKQYQNLIFVGISQGLIRIFDDQTDEELKPLVLKKNKVVINRVLSMDVSLNGEYLVAGYADGNIALFDLTKNKLIIEINDVHHHEIKQVAFLSIDSPITIMSGDDKGILYKITISRTFYLYSYKSDLVMKKPFKEFCSLSALQPYKKMPREVADWHTHNIVAFSNTEELNVAVLGGSPRKLFSSSRNEFAQGFVEHGHLCYTDWGYGITPRVSREKSKCLLAVAWGKVLQIYILENPDKGMSGIKADGYYISDSVIDCVYFVSDSIVMILVNKKEARVLYIPHFLPNSFGYEGHKIMEESAVKSQEVNKAFSKKKNYGRYKKSPGEESLREHSQKSELESGATILEGNIRYSIVADKQNFNNTITVNENKIIVLGQDKILSAKLFHWEDYLKFIQKQCDWLVCLKIALDIYHGEIKGYYGVPYIKEERERLLQHKMMDLISEGIKSMIKNFKKNDNESPSNSNYSADIIAIKAAVEFCNRIGCLNFLFTGIIKLFTEENLEDRFIENLEPFILNGHFKDAYLPDIVLKKLCDFYFDNQKFHNFERIVSKINFSHYVYFDQLQTICKEKMLTTALIHLIISSTLGREKKACLQILNNVYNRFKQADKKRTLDEVKEILLKDDESKFGIEASYEYIGIKLMYIIKLFIKGEKFPSGKLSKIQRIEFLGQSIEFLLREEESTELMRLNARTFFSVVSELFLNPFIAETLLKCNDEDNCGDDEYIPFSHPKIVDILHGHILTIQDQDFIKFEYSYFIIKIADSDYCKENAYELSAKVYSSVINILKECIKYNKKPKVKDPIKVKRIYVYSGPEGMDPEKTENEVLRVIKFYTSTMDVSELDDIIELAEQLKFDKLKIHLYEQKQDFQKCIMIFLESRRVNKKEIFNWLTKLAKKKDKKKEHNIEDLKNKISEVIEELVNIDPTSTGNIIDEWLPDKQKDVILKLGKNPKLQLQYLESYLKEREEDIIEKFAASSLQSKTSQEAVNYKNYLIQHVELLARNNDPKLIEIVKRNYYPLGCLDRVSKSSSTLVQEAKAHLKKREGMYSDSIKIFLELLKNIPHTSLEEQILASGANEYQKEHILSFFDIFEEICDNLRLHSKRNKNQDEIWVETLKALFFIRNNFQEIESKNDLINPFVYTKISEYMQLMSEYVDFTKIIDVSLEIDRDITYKHAKSWFNSLYISKNDQELLYTSAKKLLSNENCALIQTIIEKNNVGFVGEKDKQICSLCKNLLGSAVDQAFILTQCLHQFHYKCFFEDLKNRRINEGVSNVKAECPICKTNDIEISKQKKRESIRGRRRGRNRKRRQSSIEEETVEESEDEFSNHPLMEQRNNFSQFNNNYNPKNTEMYKQRLAAFDDDFASSQLDLMIG</sequence>
<comment type="caution">
    <text evidence="5">The sequence shown here is derived from an EMBL/GenBank/DDBJ whole genome shotgun (WGS) entry which is preliminary data.</text>
</comment>
<dbReference type="InterPro" id="IPR013083">
    <property type="entry name" value="Znf_RING/FYVE/PHD"/>
</dbReference>
<dbReference type="PANTHER" id="PTHR12616">
    <property type="entry name" value="VACUOLAR PROTEIN SORTING VPS41"/>
    <property type="match status" value="1"/>
</dbReference>
<gene>
    <name evidence="5" type="ORF">ECRASSUSDP1_LOCUS25295</name>
</gene>
<dbReference type="GO" id="GO:0034058">
    <property type="term" value="P:endosomal vesicle fusion"/>
    <property type="evidence" value="ECO:0007669"/>
    <property type="project" value="TreeGrafter"/>
</dbReference>
<keyword evidence="1" id="KW-0479">Metal-binding</keyword>
<evidence type="ECO:0000256" key="1">
    <source>
        <dbReference type="PROSITE-ProRule" id="PRU00175"/>
    </source>
</evidence>
<dbReference type="InterPro" id="IPR001841">
    <property type="entry name" value="Znf_RING"/>
</dbReference>
<dbReference type="CDD" id="cd16448">
    <property type="entry name" value="RING-H2"/>
    <property type="match status" value="1"/>
</dbReference>
<feature type="compositionally biased region" description="Basic residues" evidence="3">
    <location>
        <begin position="1537"/>
        <end position="1548"/>
    </location>
</feature>
<dbReference type="InterPro" id="IPR036322">
    <property type="entry name" value="WD40_repeat_dom_sf"/>
</dbReference>
<dbReference type="PANTHER" id="PTHR12616:SF8">
    <property type="entry name" value="VACUOLAR PROTEIN SORTING-ASSOCIATED PROTEIN 8 HOMOLOG"/>
    <property type="match status" value="1"/>
</dbReference>
<reference evidence="5" key="1">
    <citation type="submission" date="2023-07" db="EMBL/GenBank/DDBJ databases">
        <authorList>
            <consortium name="AG Swart"/>
            <person name="Singh M."/>
            <person name="Singh A."/>
            <person name="Seah K."/>
            <person name="Emmerich C."/>
        </authorList>
    </citation>
    <scope>NUCLEOTIDE SEQUENCE</scope>
    <source>
        <strain evidence="5">DP1</strain>
    </source>
</reference>
<keyword evidence="1" id="KW-0862">Zinc</keyword>
<dbReference type="EMBL" id="CAMPGE010026087">
    <property type="protein sequence ID" value="CAI2383783.1"/>
    <property type="molecule type" value="Genomic_DNA"/>
</dbReference>